<comment type="pathway">
    <text evidence="2">Protein modification; protein glycosylation.</text>
</comment>
<keyword evidence="5 11" id="KW-0812">Transmembrane</keyword>
<evidence type="ECO:0000313" key="12">
    <source>
        <dbReference type="EMBL" id="KAK2168073.1"/>
    </source>
</evidence>
<dbReference type="EMBL" id="JAODUO010001246">
    <property type="protein sequence ID" value="KAK2168073.1"/>
    <property type="molecule type" value="Genomic_DNA"/>
</dbReference>
<dbReference type="GO" id="GO:0016020">
    <property type="term" value="C:membrane"/>
    <property type="evidence" value="ECO:0007669"/>
    <property type="project" value="UniProtKB-SubCell"/>
</dbReference>
<proteinExistence type="inferred from homology"/>
<comment type="subcellular location">
    <subcellularLocation>
        <location evidence="1">Membrane</location>
        <topology evidence="1">Single-pass type II membrane protein</topology>
    </subcellularLocation>
</comment>
<evidence type="ECO:0000256" key="9">
    <source>
        <dbReference type="ARBA" id="ARBA00023180"/>
    </source>
</evidence>
<reference evidence="12" key="1">
    <citation type="journal article" date="2023" name="Mol. Biol. Evol.">
        <title>Third-Generation Sequencing Reveals the Adaptive Role of the Epigenome in Three Deep-Sea Polychaetes.</title>
        <authorList>
            <person name="Perez M."/>
            <person name="Aroh O."/>
            <person name="Sun Y."/>
            <person name="Lan Y."/>
            <person name="Juniper S.K."/>
            <person name="Young C.R."/>
            <person name="Angers B."/>
            <person name="Qian P.Y."/>
        </authorList>
    </citation>
    <scope>NUCLEOTIDE SEQUENCE</scope>
    <source>
        <strain evidence="12">R07B-5</strain>
    </source>
</reference>
<evidence type="ECO:0000256" key="4">
    <source>
        <dbReference type="ARBA" id="ARBA00022679"/>
    </source>
</evidence>
<protein>
    <recommendedName>
        <fullName evidence="14">Beta-1,3-galactosyl-O-glycosyl-glycoprotein beta-1,6-N-acetylglucosaminyltransferase</fullName>
    </recommendedName>
</protein>
<keyword evidence="4" id="KW-0808">Transferase</keyword>
<organism evidence="12 13">
    <name type="scientific">Ridgeia piscesae</name>
    <name type="common">Tubeworm</name>
    <dbReference type="NCBI Taxonomy" id="27915"/>
    <lineage>
        <taxon>Eukaryota</taxon>
        <taxon>Metazoa</taxon>
        <taxon>Spiralia</taxon>
        <taxon>Lophotrochozoa</taxon>
        <taxon>Annelida</taxon>
        <taxon>Polychaeta</taxon>
        <taxon>Sedentaria</taxon>
        <taxon>Canalipalpata</taxon>
        <taxon>Sabellida</taxon>
        <taxon>Siboglinidae</taxon>
        <taxon>Ridgeia</taxon>
    </lineage>
</organism>
<keyword evidence="8 11" id="KW-0472">Membrane</keyword>
<dbReference type="AlphaFoldDB" id="A0AAD9KCQ3"/>
<comment type="caution">
    <text evidence="12">The sequence shown here is derived from an EMBL/GenBank/DDBJ whole genome shotgun (WGS) entry which is preliminary data.</text>
</comment>
<evidence type="ECO:0000256" key="11">
    <source>
        <dbReference type="SAM" id="Phobius"/>
    </source>
</evidence>
<evidence type="ECO:0000256" key="2">
    <source>
        <dbReference type="ARBA" id="ARBA00004922"/>
    </source>
</evidence>
<comment type="similarity">
    <text evidence="10">Belongs to the glycosyltransferase 14 family.</text>
</comment>
<feature type="transmembrane region" description="Helical" evidence="11">
    <location>
        <begin position="7"/>
        <end position="27"/>
    </location>
</feature>
<evidence type="ECO:0000256" key="8">
    <source>
        <dbReference type="ARBA" id="ARBA00023136"/>
    </source>
</evidence>
<keyword evidence="7 11" id="KW-1133">Transmembrane helix</keyword>
<dbReference type="InterPro" id="IPR003406">
    <property type="entry name" value="Glyco_trans_14"/>
</dbReference>
<evidence type="ECO:0000256" key="7">
    <source>
        <dbReference type="ARBA" id="ARBA00022989"/>
    </source>
</evidence>
<evidence type="ECO:0000256" key="1">
    <source>
        <dbReference type="ARBA" id="ARBA00004606"/>
    </source>
</evidence>
<name>A0AAD9KCQ3_RIDPI</name>
<keyword evidence="3" id="KW-0328">Glycosyltransferase</keyword>
<dbReference type="PANTHER" id="PTHR19297">
    <property type="entry name" value="GLYCOSYLTRANSFERASE 14 FAMILY MEMBER"/>
    <property type="match status" value="1"/>
</dbReference>
<gene>
    <name evidence="12" type="ORF">NP493_1244g00007</name>
</gene>
<keyword evidence="9" id="KW-0325">Glycoprotein</keyword>
<accession>A0AAD9KCQ3</accession>
<keyword evidence="13" id="KW-1185">Reference proteome</keyword>
<dbReference type="GO" id="GO:0008375">
    <property type="term" value="F:acetylglucosaminyltransferase activity"/>
    <property type="evidence" value="ECO:0007669"/>
    <property type="project" value="TreeGrafter"/>
</dbReference>
<evidence type="ECO:0008006" key="14">
    <source>
        <dbReference type="Google" id="ProtNLM"/>
    </source>
</evidence>
<evidence type="ECO:0000256" key="10">
    <source>
        <dbReference type="ARBA" id="ARBA00038150"/>
    </source>
</evidence>
<evidence type="ECO:0000313" key="13">
    <source>
        <dbReference type="Proteomes" id="UP001209878"/>
    </source>
</evidence>
<dbReference type="PANTHER" id="PTHR19297:SF191">
    <property type="entry name" value="PROTEIN XYLOSYLTRANSFERASE"/>
    <property type="match status" value="1"/>
</dbReference>
<keyword evidence="6" id="KW-0735">Signal-anchor</keyword>
<sequence>MRLHQKWILFMAVATVCFITTYVGVTWKPASDFRHQAIIIPETFHVSVSTGSSAPHAQKTQRSPPVGGATRLARLEDLPDVEVKSVSCEKLFAGDPDEQKRARKYGGDHPKVMVTAAEYIKMTANCTAFTQQRKYLMNAVSPEERNFSLAFSILVFKDVEQTERLLRAIYQPQNYYCIHIDAKSPREIHDAMAAIAGCFSNVFISSRSIQVHWATFSVLEPELVCMRDLWSYPRWRYFINLTGQEWPLKTNGDLVKILTAYNGGNDVEGSVKRSDPERYKYSYTELTIGEKKTPLKLDVTLTKGSVHVAVQRGYVDFVLHNPISTKFQEWLNDTWIPDETFFSSLNHSPQLKVPGAYLGKSLNHSPQLKVAGAYLGKSLNHSPISSLQLKVPGAYLGKSLNHSPQLKVPGAYLGKSLNHSPHLKVPGAYLGVPETHPLMKPFLARFKNWGVWPFNFSCGGRWVKQICVLGIGDLPLLYRRKEMFANKFYLNFDPLTLDCMEELHWKKVRGEISGTRHFDVSYYAHVSFAKYHVK</sequence>
<evidence type="ECO:0000256" key="5">
    <source>
        <dbReference type="ARBA" id="ARBA00022692"/>
    </source>
</evidence>
<evidence type="ECO:0000256" key="3">
    <source>
        <dbReference type="ARBA" id="ARBA00022676"/>
    </source>
</evidence>
<dbReference type="Proteomes" id="UP001209878">
    <property type="component" value="Unassembled WGS sequence"/>
</dbReference>
<evidence type="ECO:0000256" key="6">
    <source>
        <dbReference type="ARBA" id="ARBA00022968"/>
    </source>
</evidence>
<dbReference type="Pfam" id="PF02485">
    <property type="entry name" value="Branch"/>
    <property type="match status" value="1"/>
</dbReference>